<dbReference type="Gene3D" id="3.20.20.70">
    <property type="entry name" value="Aldolase class I"/>
    <property type="match status" value="1"/>
</dbReference>
<dbReference type="AlphaFoldDB" id="A0A5B8VRC5"/>
<proteinExistence type="predicted"/>
<reference evidence="3 4" key="1">
    <citation type="journal article" date="2017" name="Int. J. Syst. Evol. Microbiol.">
        <title>Arachidicoccus ginsenosidivorans sp. nov., with ginsenoside-converting activity isolated from ginseng cultivating soil.</title>
        <authorList>
            <person name="Siddiqi M.Z."/>
            <person name="Aslam Z."/>
            <person name="Im W.T."/>
        </authorList>
    </citation>
    <scope>NUCLEOTIDE SEQUENCE [LARGE SCALE GENOMIC DNA]</scope>
    <source>
        <strain evidence="3 4">Gsoil 809</strain>
    </source>
</reference>
<evidence type="ECO:0000313" key="3">
    <source>
        <dbReference type="EMBL" id="QEC73813.1"/>
    </source>
</evidence>
<protein>
    <submittedName>
        <fullName evidence="3">Alpha-galactosidase</fullName>
    </submittedName>
</protein>
<dbReference type="InterPro" id="IPR050985">
    <property type="entry name" value="Alpha-glycosidase_related"/>
</dbReference>
<gene>
    <name evidence="3" type="ORF">FSB73_21245</name>
</gene>
<dbReference type="InterPro" id="IPR017853">
    <property type="entry name" value="GH"/>
</dbReference>
<dbReference type="Proteomes" id="UP000321291">
    <property type="component" value="Chromosome"/>
</dbReference>
<accession>A0A5B8VRC5</accession>
<dbReference type="GO" id="GO:0016052">
    <property type="term" value="P:carbohydrate catabolic process"/>
    <property type="evidence" value="ECO:0007669"/>
    <property type="project" value="InterPro"/>
</dbReference>
<evidence type="ECO:0000313" key="4">
    <source>
        <dbReference type="Proteomes" id="UP000321291"/>
    </source>
</evidence>
<sequence>MRRYFALIGMLFVVILLHGQPVKPGNNLPAFIKALKSSRPYAESPSANELKTEGLTIHRKWQGNVCHSYIENKGDLPVTIGNIVLFEMNGHLLDPDSKVYGEGFQMLTQITGTLAHPLHESYTDEGHYHIIGPHKMPTAYGLFTLTQADNQSLLLGFSTCERFIGCISFTPKKIMVSIDAENLVLQPGQRVQLEDFMLLSGLDKNKLYDQLTKQIAIKHPPIFGKQVPTGWCSWYCYGPEVTQKDIEENMDGLAASLPEVKYIQIDDGYQPHMGDWLQPNPAYGSLEGTLEAIRKKGFVPAIWLAPFIAEKDSKLFQQHPDWFVQDSTGKPLVSSSVGFGGWRNAPWYVLDGTNPHAKAYIKHVVKTMREKWGVEYFKLDANYWGAIHGGVHYDKSATRIQAYREGMKALLSACGKNTVVLGCNQPMWPSLGLITAARTSNDVSRNWAAFKSTAKENLQRGWQNGKLWYTDPDCFLIGANGAEGKSLTANEFLFHATVVHAIGGLVLLGDKYNSLCKQQFAIIKKQIHPTGKAARFSDDFFQTGITDLGKVQYYYFLNWHDDTPTTLKVKLKAKATLENYWQGTPLGIHQGEYTLKDLPPRSGLIIKATDVE</sequence>
<dbReference type="CDD" id="cd14791">
    <property type="entry name" value="GH36"/>
    <property type="match status" value="1"/>
</dbReference>
<dbReference type="PANTHER" id="PTHR43053:SF3">
    <property type="entry name" value="ALPHA-GALACTOSIDASE C-RELATED"/>
    <property type="match status" value="1"/>
</dbReference>
<organism evidence="3 4">
    <name type="scientific">Arachidicoccus ginsenosidivorans</name>
    <dbReference type="NCBI Taxonomy" id="496057"/>
    <lineage>
        <taxon>Bacteria</taxon>
        <taxon>Pseudomonadati</taxon>
        <taxon>Bacteroidota</taxon>
        <taxon>Chitinophagia</taxon>
        <taxon>Chitinophagales</taxon>
        <taxon>Chitinophagaceae</taxon>
        <taxon>Arachidicoccus</taxon>
    </lineage>
</organism>
<dbReference type="RefSeq" id="WP_146786936.1">
    <property type="nucleotide sequence ID" value="NZ_CP042434.1"/>
</dbReference>
<evidence type="ECO:0000256" key="1">
    <source>
        <dbReference type="ARBA" id="ARBA00022801"/>
    </source>
</evidence>
<dbReference type="GO" id="GO:0004557">
    <property type="term" value="F:alpha-galactosidase activity"/>
    <property type="evidence" value="ECO:0007669"/>
    <property type="project" value="InterPro"/>
</dbReference>
<dbReference type="KEGG" id="agi:FSB73_21245"/>
<keyword evidence="4" id="KW-1185">Reference proteome</keyword>
<dbReference type="SUPFAM" id="SSF51445">
    <property type="entry name" value="(Trans)glycosidases"/>
    <property type="match status" value="1"/>
</dbReference>
<dbReference type="EMBL" id="CP042434">
    <property type="protein sequence ID" value="QEC73813.1"/>
    <property type="molecule type" value="Genomic_DNA"/>
</dbReference>
<keyword evidence="1" id="KW-0378">Hydrolase</keyword>
<name>A0A5B8VRC5_9BACT</name>
<keyword evidence="2" id="KW-0326">Glycosidase</keyword>
<dbReference type="InterPro" id="IPR002252">
    <property type="entry name" value="Glyco_hydro_36"/>
</dbReference>
<evidence type="ECO:0000256" key="2">
    <source>
        <dbReference type="ARBA" id="ARBA00023295"/>
    </source>
</evidence>
<dbReference type="Pfam" id="PF02065">
    <property type="entry name" value="Melibiase"/>
    <property type="match status" value="1"/>
</dbReference>
<dbReference type="PANTHER" id="PTHR43053">
    <property type="entry name" value="GLYCOSIDASE FAMILY 31"/>
    <property type="match status" value="1"/>
</dbReference>
<dbReference type="OrthoDB" id="9758822at2"/>
<dbReference type="InterPro" id="IPR013785">
    <property type="entry name" value="Aldolase_TIM"/>
</dbReference>